<dbReference type="InterPro" id="IPR012854">
    <property type="entry name" value="Cu_amine_oxidase-like_N"/>
</dbReference>
<dbReference type="PANTHER" id="PTHR10587:SF125">
    <property type="entry name" value="POLYSACCHARIDE DEACETYLASE YHEN-RELATED"/>
    <property type="match status" value="1"/>
</dbReference>
<proteinExistence type="predicted"/>
<evidence type="ECO:0000259" key="1">
    <source>
        <dbReference type="PROSITE" id="PS51677"/>
    </source>
</evidence>
<organism evidence="2 3">
    <name type="scientific">Paenibacillus phoenicis</name>
    <dbReference type="NCBI Taxonomy" id="554117"/>
    <lineage>
        <taxon>Bacteria</taxon>
        <taxon>Bacillati</taxon>
        <taxon>Bacillota</taxon>
        <taxon>Bacilli</taxon>
        <taxon>Bacillales</taxon>
        <taxon>Paenibacillaceae</taxon>
        <taxon>Paenibacillus</taxon>
    </lineage>
</organism>
<dbReference type="EMBL" id="JAYERP010000001">
    <property type="protein sequence ID" value="MEA3572470.1"/>
    <property type="molecule type" value="Genomic_DNA"/>
</dbReference>
<feature type="domain" description="NodB homology" evidence="1">
    <location>
        <begin position="105"/>
        <end position="290"/>
    </location>
</feature>
<evidence type="ECO:0000313" key="3">
    <source>
        <dbReference type="Proteomes" id="UP001292216"/>
    </source>
</evidence>
<evidence type="ECO:0000313" key="2">
    <source>
        <dbReference type="EMBL" id="MEA3572470.1"/>
    </source>
</evidence>
<dbReference type="InterPro" id="IPR036582">
    <property type="entry name" value="Mao_N_sf"/>
</dbReference>
<name>A0ABU5PRB6_9BACL</name>
<dbReference type="InterPro" id="IPR011330">
    <property type="entry name" value="Glyco_hydro/deAcase_b/a-brl"/>
</dbReference>
<dbReference type="PROSITE" id="PS51677">
    <property type="entry name" value="NODB"/>
    <property type="match status" value="1"/>
</dbReference>
<dbReference type="RefSeq" id="WP_323079024.1">
    <property type="nucleotide sequence ID" value="NZ_CBCSKM010000022.1"/>
</dbReference>
<dbReference type="Pfam" id="PF01522">
    <property type="entry name" value="Polysacc_deac_1"/>
    <property type="match status" value="1"/>
</dbReference>
<sequence>MKQKKISGRMLVRMLLLTLVLIAAICTPLGFQHKGLPEVKALAMKEQAAGGTATHKVNFAAPAPQKLEPVHTSAIGSAGASAALAASQTKKAETLQENQKEVQGKTVYLTFDDGPSPHTDQVLEILREEEVTATFFVLGEQAKRYPEKIRRIVDGGHALGNHTYNHDYDALYDSFGQFWKQIKATEEVLREITGTRTALVRAPGGTYGHFDKTYFNLLEQGGYKVFDWNVDSGDSKRKGVPANEIVANVKNAKLQDQVIVLMHDGGGHEQTVKALPEIIHYYKKLGYEFRTLSAEQKPVQFSLDPQVGKKKNRPAPSAEWIASNVVPNAALFEPELPLTVEAGGLQTRLAPGEYELRDGQYVAPVRMVMERLGAEVYWSEATQSAFINWGDAYIVADTRRGVLTAVRQDGTNAEWEVTFDRKAQALWIPLRPLLEALGHPIVGVVSTAGERRVSAL</sequence>
<dbReference type="Gene3D" id="3.30.457.10">
    <property type="entry name" value="Copper amine oxidase-like, N-terminal domain"/>
    <property type="match status" value="1"/>
</dbReference>
<dbReference type="CDD" id="cd10944">
    <property type="entry name" value="CE4_SmPgdA_like"/>
    <property type="match status" value="1"/>
</dbReference>
<accession>A0ABU5PRB6</accession>
<dbReference type="Pfam" id="PF07833">
    <property type="entry name" value="Cu_amine_oxidN1"/>
    <property type="match status" value="1"/>
</dbReference>
<dbReference type="PANTHER" id="PTHR10587">
    <property type="entry name" value="GLYCOSYL TRANSFERASE-RELATED"/>
    <property type="match status" value="1"/>
</dbReference>
<dbReference type="SUPFAM" id="SSF88713">
    <property type="entry name" value="Glycoside hydrolase/deacetylase"/>
    <property type="match status" value="1"/>
</dbReference>
<dbReference type="SUPFAM" id="SSF55383">
    <property type="entry name" value="Copper amine oxidase, domain N"/>
    <property type="match status" value="1"/>
</dbReference>
<dbReference type="InterPro" id="IPR050248">
    <property type="entry name" value="Polysacc_deacetylase_ArnD"/>
</dbReference>
<protein>
    <submittedName>
        <fullName evidence="2">Polysaccharide deacetylase family protein</fullName>
    </submittedName>
</protein>
<dbReference type="InterPro" id="IPR002509">
    <property type="entry name" value="NODB_dom"/>
</dbReference>
<keyword evidence="3" id="KW-1185">Reference proteome</keyword>
<gene>
    <name evidence="2" type="ORF">U9M73_21310</name>
</gene>
<dbReference type="Proteomes" id="UP001292216">
    <property type="component" value="Unassembled WGS sequence"/>
</dbReference>
<comment type="caution">
    <text evidence="2">The sequence shown here is derived from an EMBL/GenBank/DDBJ whole genome shotgun (WGS) entry which is preliminary data.</text>
</comment>
<reference evidence="2 3" key="1">
    <citation type="submission" date="2023-12" db="EMBL/GenBank/DDBJ databases">
        <title>Whole genome sequencing of Paenibacillus phoenicis isolated from the Phoenix Mars Lander spacecraft assembly facility.</title>
        <authorList>
            <person name="Garcia A."/>
            <person name="Venkateswaran K."/>
        </authorList>
    </citation>
    <scope>NUCLEOTIDE SEQUENCE [LARGE SCALE GENOMIC DNA]</scope>
    <source>
        <strain evidence="2 3">3PO2SA</strain>
    </source>
</reference>
<dbReference type="Gene3D" id="3.20.20.370">
    <property type="entry name" value="Glycoside hydrolase/deacetylase"/>
    <property type="match status" value="1"/>
</dbReference>